<keyword evidence="4" id="KW-1185">Reference proteome</keyword>
<reference evidence="3 4" key="1">
    <citation type="submission" date="2024-09" db="EMBL/GenBank/DDBJ databases">
        <title>Floridaenema gen nov. (Aerosakkonemataceae, Aerosakkonematales ord. nov., Cyanobacteria) from benthic tropical and subtropical fresh waters, with the description of four new species.</title>
        <authorList>
            <person name="Moretto J.A."/>
            <person name="Berthold D.E."/>
            <person name="Lefler F.W."/>
            <person name="Huang I.-S."/>
            <person name="Laughinghouse H. IV."/>
        </authorList>
    </citation>
    <scope>NUCLEOTIDE SEQUENCE [LARGE SCALE GENOMIC DNA]</scope>
    <source>
        <strain evidence="3 4">BLCC-F50</strain>
    </source>
</reference>
<keyword evidence="2" id="KW-0732">Signal</keyword>
<gene>
    <name evidence="3" type="ORF">ACE1CI_17285</name>
</gene>
<name>A0ABV4XUP7_9CYAN</name>
<evidence type="ECO:0000313" key="4">
    <source>
        <dbReference type="Proteomes" id="UP001576784"/>
    </source>
</evidence>
<proteinExistence type="predicted"/>
<feature type="compositionally biased region" description="Gly residues" evidence="1">
    <location>
        <begin position="41"/>
        <end position="53"/>
    </location>
</feature>
<feature type="region of interest" description="Disordered" evidence="1">
    <location>
        <begin position="28"/>
        <end position="57"/>
    </location>
</feature>
<accession>A0ABV4XUP7</accession>
<protein>
    <submittedName>
        <fullName evidence="3">DUF928 domain-containing protein</fullName>
    </submittedName>
</protein>
<evidence type="ECO:0000313" key="3">
    <source>
        <dbReference type="EMBL" id="MFB2894664.1"/>
    </source>
</evidence>
<organism evidence="3 4">
    <name type="scientific">Floridaenema flaviceps BLCC-F50</name>
    <dbReference type="NCBI Taxonomy" id="3153642"/>
    <lineage>
        <taxon>Bacteria</taxon>
        <taxon>Bacillati</taxon>
        <taxon>Cyanobacteriota</taxon>
        <taxon>Cyanophyceae</taxon>
        <taxon>Oscillatoriophycideae</taxon>
        <taxon>Aerosakkonematales</taxon>
        <taxon>Aerosakkonemataceae</taxon>
        <taxon>Floridanema</taxon>
        <taxon>Floridanema flaviceps</taxon>
    </lineage>
</organism>
<dbReference type="Proteomes" id="UP001576784">
    <property type="component" value="Unassembled WGS sequence"/>
</dbReference>
<evidence type="ECO:0000256" key="2">
    <source>
        <dbReference type="SAM" id="SignalP"/>
    </source>
</evidence>
<dbReference type="InterPro" id="IPR010328">
    <property type="entry name" value="DUF928"/>
</dbReference>
<feature type="non-terminal residue" evidence="3">
    <location>
        <position position="180"/>
    </location>
</feature>
<dbReference type="Pfam" id="PF06051">
    <property type="entry name" value="DUF928"/>
    <property type="match status" value="1"/>
</dbReference>
<dbReference type="EMBL" id="JBHFNR010000123">
    <property type="protein sequence ID" value="MFB2894664.1"/>
    <property type="molecule type" value="Genomic_DNA"/>
</dbReference>
<feature type="signal peptide" evidence="2">
    <location>
        <begin position="1"/>
        <end position="26"/>
    </location>
</feature>
<sequence length="180" mass="19594">MSKLFHRLLSASILTLFLSIVSAAFAKYNPPPDQRPPRGNSIGGGSRGGGGCSGTSKTTLTALAPQQHIGQTVSTRPTFAWFVPDSQSYKIEFTLYEYTSGNGPKRIEKIQLNSSPGIMKLSLPETIPDLTVGKTYLWQVAVLCNVNYPSNDLVTRAEIEVVPLPMNIKTLLAPVKYPLQ</sequence>
<evidence type="ECO:0000256" key="1">
    <source>
        <dbReference type="SAM" id="MobiDB-lite"/>
    </source>
</evidence>
<comment type="caution">
    <text evidence="3">The sequence shown here is derived from an EMBL/GenBank/DDBJ whole genome shotgun (WGS) entry which is preliminary data.</text>
</comment>
<dbReference type="RefSeq" id="WP_413264310.1">
    <property type="nucleotide sequence ID" value="NZ_JBHFNR010000123.1"/>
</dbReference>
<feature type="chain" id="PRO_5045925760" evidence="2">
    <location>
        <begin position="27"/>
        <end position="180"/>
    </location>
</feature>